<dbReference type="Gene3D" id="3.10.310.70">
    <property type="match status" value="1"/>
</dbReference>
<accession>A0A7L4YT76</accession>
<dbReference type="InterPro" id="IPR033932">
    <property type="entry name" value="YtcJ-like"/>
</dbReference>
<dbReference type="EMBL" id="CP047156">
    <property type="protein sequence ID" value="QHC02386.1"/>
    <property type="molecule type" value="Genomic_DNA"/>
</dbReference>
<gene>
    <name evidence="2" type="ORF">EK0264_10360</name>
</gene>
<proteinExistence type="predicted"/>
<dbReference type="Pfam" id="PF07969">
    <property type="entry name" value="Amidohydro_3"/>
    <property type="match status" value="1"/>
</dbReference>
<keyword evidence="3" id="KW-1185">Reference proteome</keyword>
<organism evidence="2 3">
    <name type="scientific">Epidermidibacterium keratini</name>
    <dbReference type="NCBI Taxonomy" id="1891644"/>
    <lineage>
        <taxon>Bacteria</taxon>
        <taxon>Bacillati</taxon>
        <taxon>Actinomycetota</taxon>
        <taxon>Actinomycetes</taxon>
        <taxon>Sporichthyales</taxon>
        <taxon>Sporichthyaceae</taxon>
        <taxon>Epidermidibacterium</taxon>
    </lineage>
</organism>
<evidence type="ECO:0000259" key="1">
    <source>
        <dbReference type="Pfam" id="PF07969"/>
    </source>
</evidence>
<name>A0A7L4YT76_9ACTN</name>
<dbReference type="AlphaFoldDB" id="A0A7L4YT76"/>
<dbReference type="SUPFAM" id="SSF51338">
    <property type="entry name" value="Composite domain of metallo-dependent hydrolases"/>
    <property type="match status" value="1"/>
</dbReference>
<dbReference type="PANTHER" id="PTHR22642">
    <property type="entry name" value="IMIDAZOLONEPROPIONASE"/>
    <property type="match status" value="1"/>
</dbReference>
<dbReference type="OrthoDB" id="3173428at2"/>
<dbReference type="KEGG" id="eke:EK0264_10360"/>
<dbReference type="CDD" id="cd01300">
    <property type="entry name" value="YtcJ_like"/>
    <property type="match status" value="1"/>
</dbReference>
<feature type="domain" description="Amidohydrolase 3" evidence="1">
    <location>
        <begin position="29"/>
        <end position="519"/>
    </location>
</feature>
<dbReference type="InParanoid" id="A0A7L4YT76"/>
<evidence type="ECO:0000313" key="3">
    <source>
        <dbReference type="Proteomes" id="UP000463857"/>
    </source>
</evidence>
<sequence length="523" mass="55514">MSDAHPRAESLAVLNGRVVALDEDVPAARTVDLGGRTVVPGFHDAHNHMAMSGMRLREIDLSYPAIRTLDELYDAVKRAAAEIGPGEWIIGSGYDQNKLGGDHPTRARLDEIAPRHLVWLKHTSGHMCVVGGAVLDAADLDAVPEGGVVVRDDEGVPTGLLLEQAQELVQRMVKPYSTGVLTECIAAASTQYAAEGLVAVTECGVGGGWVGNSPVEAAAYQRALAEGRLLQRVSLMPVSDALHEVERSEDEGSAYGMDLGVHTGFGSDRLRLGAMKVFSDGSLIGHTAAMFEPFANSPGNSGFLQDEVENLRDMILGAHLAGWQVATHAIGDRAVSTVIDIYSEVLAEYPRENHRHRIEHCGVCRPEDVERIAALGLVPTPQGRFITEIGDGMIEALGPERTAWCYRGQSFLDAGVTLTGSSDRPVVLGAPLLGIQAMVTRRTSGGQLLAADEAVSAYDALRAYTLGSAYASFLDDVSGSLEVGKYADLVVLGADPLEVDPETIGEITVDATLLAGELTHGEL</sequence>
<reference evidence="2 3" key="1">
    <citation type="journal article" date="2018" name="Int. J. Syst. Evol. Microbiol.">
        <title>Epidermidibacterium keratini gen. nov., sp. nov., a member of the family Sporichthyaceae, isolated from keratin epidermis.</title>
        <authorList>
            <person name="Lee D.G."/>
            <person name="Trujillo M.E."/>
            <person name="Kang S."/>
            <person name="Nam J.J."/>
            <person name="Kim Y.J."/>
        </authorList>
    </citation>
    <scope>NUCLEOTIDE SEQUENCE [LARGE SCALE GENOMIC DNA]</scope>
    <source>
        <strain evidence="2 3">EPI-7</strain>
    </source>
</reference>
<dbReference type="SUPFAM" id="SSF51556">
    <property type="entry name" value="Metallo-dependent hydrolases"/>
    <property type="match status" value="1"/>
</dbReference>
<dbReference type="FunCoup" id="A0A7L4YT76">
    <property type="interactions" value="23"/>
</dbReference>
<protein>
    <submittedName>
        <fullName evidence="2">Amidohydrolase family protein</fullName>
    </submittedName>
</protein>
<dbReference type="GO" id="GO:0016810">
    <property type="term" value="F:hydrolase activity, acting on carbon-nitrogen (but not peptide) bonds"/>
    <property type="evidence" value="ECO:0007669"/>
    <property type="project" value="InterPro"/>
</dbReference>
<dbReference type="InterPro" id="IPR013108">
    <property type="entry name" value="Amidohydro_3"/>
</dbReference>
<keyword evidence="2" id="KW-0378">Hydrolase</keyword>
<evidence type="ECO:0000313" key="2">
    <source>
        <dbReference type="EMBL" id="QHC02386.1"/>
    </source>
</evidence>
<dbReference type="PANTHER" id="PTHR22642:SF2">
    <property type="entry name" value="PROTEIN LONG AFTER FAR-RED 3"/>
    <property type="match status" value="1"/>
</dbReference>
<dbReference type="InterPro" id="IPR032466">
    <property type="entry name" value="Metal_Hydrolase"/>
</dbReference>
<dbReference type="Proteomes" id="UP000463857">
    <property type="component" value="Chromosome"/>
</dbReference>
<dbReference type="InterPro" id="IPR011059">
    <property type="entry name" value="Metal-dep_hydrolase_composite"/>
</dbReference>
<dbReference type="Gene3D" id="2.30.40.10">
    <property type="entry name" value="Urease, subunit C, domain 1"/>
    <property type="match status" value="1"/>
</dbReference>
<dbReference type="Gene3D" id="3.20.20.140">
    <property type="entry name" value="Metal-dependent hydrolases"/>
    <property type="match status" value="1"/>
</dbReference>